<protein>
    <submittedName>
        <fullName evidence="2">Uncharacterized protein</fullName>
    </submittedName>
</protein>
<feature type="region of interest" description="Disordered" evidence="1">
    <location>
        <begin position="1"/>
        <end position="21"/>
    </location>
</feature>
<dbReference type="EMBL" id="JAGKHQ010000019">
    <property type="protein sequence ID" value="KAG7481745.1"/>
    <property type="molecule type" value="Genomic_DNA"/>
</dbReference>
<evidence type="ECO:0000313" key="3">
    <source>
        <dbReference type="Proteomes" id="UP000693946"/>
    </source>
</evidence>
<dbReference type="Proteomes" id="UP000693946">
    <property type="component" value="Linkage Group LG7"/>
</dbReference>
<organism evidence="2 3">
    <name type="scientific">Solea senegalensis</name>
    <name type="common">Senegalese sole</name>
    <dbReference type="NCBI Taxonomy" id="28829"/>
    <lineage>
        <taxon>Eukaryota</taxon>
        <taxon>Metazoa</taxon>
        <taxon>Chordata</taxon>
        <taxon>Craniata</taxon>
        <taxon>Vertebrata</taxon>
        <taxon>Euteleostomi</taxon>
        <taxon>Actinopterygii</taxon>
        <taxon>Neopterygii</taxon>
        <taxon>Teleostei</taxon>
        <taxon>Neoteleostei</taxon>
        <taxon>Acanthomorphata</taxon>
        <taxon>Carangaria</taxon>
        <taxon>Pleuronectiformes</taxon>
        <taxon>Pleuronectoidei</taxon>
        <taxon>Soleidae</taxon>
        <taxon>Solea</taxon>
    </lineage>
</organism>
<keyword evidence="3" id="KW-1185">Reference proteome</keyword>
<sequence>MTDCSVNPAETKKKRKIKQQRSWKRADIRGLRRLQHLEAILLLCCGQVRCTELNSTTTMISRLGHQANDIRPPQEKLGHKNRVKGLTRPVKAQSRDPAHRRLLHDSVTCTPASAAGQLEELVHDSASYTVLSLTCMLSLYCSLTDRGRGPSYQRSIMESVFFCDQALRRGSLSCSFLILHSRGGERTDADVNTARKAAR</sequence>
<dbReference type="AlphaFoldDB" id="A0AAV6Q202"/>
<evidence type="ECO:0000256" key="1">
    <source>
        <dbReference type="SAM" id="MobiDB-lite"/>
    </source>
</evidence>
<evidence type="ECO:0000313" key="2">
    <source>
        <dbReference type="EMBL" id="KAG7481745.1"/>
    </source>
</evidence>
<feature type="compositionally biased region" description="Basic residues" evidence="1">
    <location>
        <begin position="12"/>
        <end position="21"/>
    </location>
</feature>
<name>A0AAV6Q202_SOLSE</name>
<comment type="caution">
    <text evidence="2">The sequence shown here is derived from an EMBL/GenBank/DDBJ whole genome shotgun (WGS) entry which is preliminary data.</text>
</comment>
<accession>A0AAV6Q202</accession>
<reference evidence="2 3" key="1">
    <citation type="journal article" date="2021" name="Sci. Rep.">
        <title>Chromosome anchoring in Senegalese sole (Solea senegalensis) reveals sex-associated markers and genome rearrangements in flatfish.</title>
        <authorList>
            <person name="Guerrero-Cozar I."/>
            <person name="Gomez-Garrido J."/>
            <person name="Berbel C."/>
            <person name="Martinez-Blanch J.F."/>
            <person name="Alioto T."/>
            <person name="Claros M.G."/>
            <person name="Gagnaire P.A."/>
            <person name="Manchado M."/>
        </authorList>
    </citation>
    <scope>NUCLEOTIDE SEQUENCE [LARGE SCALE GENOMIC DNA]</scope>
    <source>
        <strain evidence="2">Sse05_10M</strain>
    </source>
</reference>
<gene>
    <name evidence="2" type="ORF">JOB18_003809</name>
</gene>
<proteinExistence type="predicted"/>